<evidence type="ECO:0000256" key="6">
    <source>
        <dbReference type="ARBA" id="ARBA00022475"/>
    </source>
</evidence>
<dbReference type="EMBL" id="CADEPM010000004">
    <property type="protein sequence ID" value="CAB3404910.1"/>
    <property type="molecule type" value="Genomic_DNA"/>
</dbReference>
<dbReference type="GO" id="GO:0007517">
    <property type="term" value="P:muscle organ development"/>
    <property type="evidence" value="ECO:0007669"/>
    <property type="project" value="InterPro"/>
</dbReference>
<accession>A0A8S1EU90</accession>
<dbReference type="InterPro" id="IPR006875">
    <property type="entry name" value="Sarcoglycan"/>
</dbReference>
<dbReference type="AlphaFoldDB" id="A0A8S1EU90"/>
<keyword evidence="12" id="KW-1015">Disulfide bond</keyword>
<dbReference type="InterPro" id="IPR027659">
    <property type="entry name" value="Sgcb"/>
</dbReference>
<evidence type="ECO:0000256" key="11">
    <source>
        <dbReference type="ARBA" id="ARBA00023136"/>
    </source>
</evidence>
<reference evidence="17 18" key="1">
    <citation type="submission" date="2020-04" db="EMBL/GenBank/DDBJ databases">
        <authorList>
            <person name="Laetsch R D."/>
            <person name="Stevens L."/>
            <person name="Kumar S."/>
            <person name="Blaxter L. M."/>
        </authorList>
    </citation>
    <scope>NUCLEOTIDE SEQUENCE [LARGE SCALE GENOMIC DNA]</scope>
</reference>
<evidence type="ECO:0000313" key="17">
    <source>
        <dbReference type="EMBL" id="CAB3404910.1"/>
    </source>
</evidence>
<keyword evidence="7" id="KW-0963">Cytoplasm</keyword>
<name>A0A8S1EU90_9PELO</name>
<keyword evidence="9" id="KW-0735">Signal-anchor</keyword>
<evidence type="ECO:0000256" key="5">
    <source>
        <dbReference type="ARBA" id="ARBA00015329"/>
    </source>
</evidence>
<evidence type="ECO:0000256" key="2">
    <source>
        <dbReference type="ARBA" id="ARBA00004245"/>
    </source>
</evidence>
<evidence type="ECO:0000313" key="18">
    <source>
        <dbReference type="Proteomes" id="UP000494206"/>
    </source>
</evidence>
<comment type="similarity">
    <text evidence="4">Belongs to the sarcoglycan beta/delta/gamma/zeta family.</text>
</comment>
<protein>
    <recommendedName>
        <fullName evidence="5">Beta-sarcoglycan</fullName>
    </recommendedName>
</protein>
<comment type="caution">
    <text evidence="17">The sequence shown here is derived from an EMBL/GenBank/DDBJ whole genome shotgun (WGS) entry which is preliminary data.</text>
</comment>
<evidence type="ECO:0000256" key="14">
    <source>
        <dbReference type="ARBA" id="ARBA00023212"/>
    </source>
</evidence>
<keyword evidence="10 16" id="KW-1133">Transmembrane helix</keyword>
<dbReference type="PANTHER" id="PTHR21142">
    <property type="entry name" value="SARCOGLYCANS"/>
    <property type="match status" value="1"/>
</dbReference>
<keyword evidence="11 16" id="KW-0472">Membrane</keyword>
<keyword evidence="6" id="KW-1003">Cell membrane</keyword>
<evidence type="ECO:0000256" key="8">
    <source>
        <dbReference type="ARBA" id="ARBA00022692"/>
    </source>
</evidence>
<keyword evidence="8 16" id="KW-0812">Transmembrane</keyword>
<sequence length="285" mass="31788">MDDEKSTQSNNYSFDTVEVTGLRSKRLLTLIVCLTILLVLTILLFVLNVMLISTLRMDPAGIKFLRFHHNLNKKSGQLEKTVEMAGDRIEFEKVISDKVVGFPNKDILLHAPRILVEAKPNDTMFAINEKNCKLENVNNFQVLNSQGHTLFSARHPTVTIDRKIKKISADKIITNKIRSAVDEPLKIDGNDVMIRGNEQVRIDARNIGFEAMTRIAFNISRDGILNVRGRVRVGDGTTSLPISTSPSLSASIDGLRLCACAQFNHKLFLVPANKQCNANHSFCSA</sequence>
<dbReference type="GO" id="GO:0042383">
    <property type="term" value="C:sarcolemma"/>
    <property type="evidence" value="ECO:0007669"/>
    <property type="project" value="UniProtKB-SubCell"/>
</dbReference>
<evidence type="ECO:0000256" key="12">
    <source>
        <dbReference type="ARBA" id="ARBA00023157"/>
    </source>
</evidence>
<evidence type="ECO:0000256" key="3">
    <source>
        <dbReference type="ARBA" id="ARBA00004274"/>
    </source>
</evidence>
<evidence type="ECO:0000256" key="7">
    <source>
        <dbReference type="ARBA" id="ARBA00022490"/>
    </source>
</evidence>
<dbReference type="GO" id="GO:0005856">
    <property type="term" value="C:cytoskeleton"/>
    <property type="evidence" value="ECO:0007669"/>
    <property type="project" value="UniProtKB-SubCell"/>
</dbReference>
<evidence type="ECO:0000256" key="13">
    <source>
        <dbReference type="ARBA" id="ARBA00023180"/>
    </source>
</evidence>
<organism evidence="17 18">
    <name type="scientific">Caenorhabditis bovis</name>
    <dbReference type="NCBI Taxonomy" id="2654633"/>
    <lineage>
        <taxon>Eukaryota</taxon>
        <taxon>Metazoa</taxon>
        <taxon>Ecdysozoa</taxon>
        <taxon>Nematoda</taxon>
        <taxon>Chromadorea</taxon>
        <taxon>Rhabditida</taxon>
        <taxon>Rhabditina</taxon>
        <taxon>Rhabditomorpha</taxon>
        <taxon>Rhabditoidea</taxon>
        <taxon>Rhabditidae</taxon>
        <taxon>Peloderinae</taxon>
        <taxon>Caenorhabditis</taxon>
    </lineage>
</organism>
<evidence type="ECO:0000256" key="15">
    <source>
        <dbReference type="ARBA" id="ARBA00026041"/>
    </source>
</evidence>
<dbReference type="PANTHER" id="PTHR21142:SF2">
    <property type="entry name" value="BETA-SARCOGLYCAN"/>
    <property type="match status" value="1"/>
</dbReference>
<evidence type="ECO:0000256" key="10">
    <source>
        <dbReference type="ARBA" id="ARBA00022989"/>
    </source>
</evidence>
<feature type="transmembrane region" description="Helical" evidence="16">
    <location>
        <begin position="27"/>
        <end position="47"/>
    </location>
</feature>
<proteinExistence type="inferred from homology"/>
<dbReference type="GO" id="GO:0016012">
    <property type="term" value="C:sarcoglycan complex"/>
    <property type="evidence" value="ECO:0007669"/>
    <property type="project" value="InterPro"/>
</dbReference>
<evidence type="ECO:0000256" key="4">
    <source>
        <dbReference type="ARBA" id="ARBA00007574"/>
    </source>
</evidence>
<gene>
    <name evidence="17" type="ORF">CBOVIS_LOCUS7170</name>
</gene>
<dbReference type="Pfam" id="PF04790">
    <property type="entry name" value="Sarcoglycan_1"/>
    <property type="match status" value="1"/>
</dbReference>
<keyword evidence="18" id="KW-1185">Reference proteome</keyword>
<evidence type="ECO:0000256" key="1">
    <source>
        <dbReference type="ARBA" id="ARBA00002860"/>
    </source>
</evidence>
<keyword evidence="14" id="KW-0206">Cytoskeleton</keyword>
<comment type="subcellular location">
    <subcellularLocation>
        <location evidence="3">Cell membrane</location>
        <location evidence="3">Sarcolemma</location>
        <topology evidence="3">Single-pass type II membrane protein</topology>
    </subcellularLocation>
    <subcellularLocation>
        <location evidence="2">Cytoplasm</location>
        <location evidence="2">Cytoskeleton</location>
    </subcellularLocation>
</comment>
<dbReference type="OrthoDB" id="5843723at2759"/>
<dbReference type="Proteomes" id="UP000494206">
    <property type="component" value="Unassembled WGS sequence"/>
</dbReference>
<evidence type="ECO:0000256" key="9">
    <source>
        <dbReference type="ARBA" id="ARBA00022968"/>
    </source>
</evidence>
<evidence type="ECO:0000256" key="16">
    <source>
        <dbReference type="SAM" id="Phobius"/>
    </source>
</evidence>
<keyword evidence="13" id="KW-0325">Glycoprotein</keyword>
<comment type="subunit">
    <text evidence="15">Cross-link to form 2 major subcomplexes: one consisting of SGCB, SGCD and SGCG and the other consisting of SGCB and SGCD. The association between SGCB and SGCG is particularly strong while SGCA is loosely associated with the other sarcoglycans.</text>
</comment>
<comment type="function">
    <text evidence="1">Component of the sarcoglycan complex, a subcomplex of the dystrophin-glycoprotein complex which forms a link between the F-actin cytoskeleton and the extracellular matrix.</text>
</comment>